<dbReference type="EMBL" id="MFMW01000014">
    <property type="protein sequence ID" value="OGG87396.1"/>
    <property type="molecule type" value="Genomic_DNA"/>
</dbReference>
<feature type="compositionally biased region" description="Basic and acidic residues" evidence="1">
    <location>
        <begin position="29"/>
        <end position="38"/>
    </location>
</feature>
<gene>
    <name evidence="2" type="ORF">A3B87_00795</name>
</gene>
<sequence>MNNTLPVDLNSKKIKQIQKESQQVAEQNVSKREQNKKEAEIWRGEGEQLRNYFLAGKQEKPFPRENSGRKVGGPNTRA</sequence>
<dbReference type="Proteomes" id="UP000179136">
    <property type="component" value="Unassembled WGS sequence"/>
</dbReference>
<dbReference type="AlphaFoldDB" id="A0A1F6FNG1"/>
<evidence type="ECO:0000256" key="1">
    <source>
        <dbReference type="SAM" id="MobiDB-lite"/>
    </source>
</evidence>
<feature type="compositionally biased region" description="Basic and acidic residues" evidence="1">
    <location>
        <begin position="57"/>
        <end position="68"/>
    </location>
</feature>
<proteinExistence type="predicted"/>
<feature type="region of interest" description="Disordered" evidence="1">
    <location>
        <begin position="1"/>
        <end position="38"/>
    </location>
</feature>
<comment type="caution">
    <text evidence="2">The sequence shown here is derived from an EMBL/GenBank/DDBJ whole genome shotgun (WGS) entry which is preliminary data.</text>
</comment>
<reference evidence="2 3" key="1">
    <citation type="journal article" date="2016" name="Nat. Commun.">
        <title>Thousands of microbial genomes shed light on interconnected biogeochemical processes in an aquifer system.</title>
        <authorList>
            <person name="Anantharaman K."/>
            <person name="Brown C.T."/>
            <person name="Hug L.A."/>
            <person name="Sharon I."/>
            <person name="Castelle C.J."/>
            <person name="Probst A.J."/>
            <person name="Thomas B.C."/>
            <person name="Singh A."/>
            <person name="Wilkins M.J."/>
            <person name="Karaoz U."/>
            <person name="Brodie E.L."/>
            <person name="Williams K.H."/>
            <person name="Hubbard S.S."/>
            <person name="Banfield J.F."/>
        </authorList>
    </citation>
    <scope>NUCLEOTIDE SEQUENCE [LARGE SCALE GENOMIC DNA]</scope>
</reference>
<evidence type="ECO:0000313" key="2">
    <source>
        <dbReference type="EMBL" id="OGG87396.1"/>
    </source>
</evidence>
<evidence type="ECO:0000313" key="3">
    <source>
        <dbReference type="Proteomes" id="UP000179136"/>
    </source>
</evidence>
<accession>A0A1F6FNG1</accession>
<feature type="region of interest" description="Disordered" evidence="1">
    <location>
        <begin position="56"/>
        <end position="78"/>
    </location>
</feature>
<dbReference type="STRING" id="1798561.A3B87_00795"/>
<protein>
    <submittedName>
        <fullName evidence="2">Uncharacterized protein</fullName>
    </submittedName>
</protein>
<organism evidence="2 3">
    <name type="scientific">Candidatus Kuenenbacteria bacterium RIFCSPHIGHO2_02_FULL_39_13</name>
    <dbReference type="NCBI Taxonomy" id="1798561"/>
    <lineage>
        <taxon>Bacteria</taxon>
        <taxon>Candidatus Kueneniibacteriota</taxon>
    </lineage>
</organism>
<name>A0A1F6FNG1_9BACT</name>